<dbReference type="AlphaFoldDB" id="A0A0F9AEM3"/>
<name>A0A0F9AEM3_9ZZZZ</name>
<proteinExistence type="predicted"/>
<reference evidence="1" key="1">
    <citation type="journal article" date="2015" name="Nature">
        <title>Complex archaea that bridge the gap between prokaryotes and eukaryotes.</title>
        <authorList>
            <person name="Spang A."/>
            <person name="Saw J.H."/>
            <person name="Jorgensen S.L."/>
            <person name="Zaremba-Niedzwiedzka K."/>
            <person name="Martijn J."/>
            <person name="Lind A.E."/>
            <person name="van Eijk R."/>
            <person name="Schleper C."/>
            <person name="Guy L."/>
            <person name="Ettema T.J."/>
        </authorList>
    </citation>
    <scope>NUCLEOTIDE SEQUENCE</scope>
</reference>
<sequence>MPKLSPFRQVEQFAVCWDLTDGTRRRIVRIKLACGHTILRYDETETERKRVPCRDCRNKLRVKGRSKAALAKWGL</sequence>
<comment type="caution">
    <text evidence="1">The sequence shown here is derived from an EMBL/GenBank/DDBJ whole genome shotgun (WGS) entry which is preliminary data.</text>
</comment>
<dbReference type="EMBL" id="LAZR01043119">
    <property type="protein sequence ID" value="KKL07860.1"/>
    <property type="molecule type" value="Genomic_DNA"/>
</dbReference>
<gene>
    <name evidence="1" type="ORF">LCGC14_2581780</name>
</gene>
<evidence type="ECO:0000313" key="1">
    <source>
        <dbReference type="EMBL" id="KKL07860.1"/>
    </source>
</evidence>
<accession>A0A0F9AEM3</accession>
<organism evidence="1">
    <name type="scientific">marine sediment metagenome</name>
    <dbReference type="NCBI Taxonomy" id="412755"/>
    <lineage>
        <taxon>unclassified sequences</taxon>
        <taxon>metagenomes</taxon>
        <taxon>ecological metagenomes</taxon>
    </lineage>
</organism>
<protein>
    <submittedName>
        <fullName evidence="1">Uncharacterized protein</fullName>
    </submittedName>
</protein>